<accession>A0A8S9HNS1</accession>
<sequence>MVDVVLHPIHCPALQFQASELRVVLQDLEVWNLQVVVRGSLRGVYFIAQSVNNLGFWQSYVAADHPRWLDLLFVDERAPSSL</sequence>
<gene>
    <name evidence="1" type="ORF">F2Q68_00013396</name>
</gene>
<dbReference type="AlphaFoldDB" id="A0A8S9HNS1"/>
<name>A0A8S9HNS1_BRACR</name>
<proteinExistence type="predicted"/>
<organism evidence="1 2">
    <name type="scientific">Brassica cretica</name>
    <name type="common">Mustard</name>
    <dbReference type="NCBI Taxonomy" id="69181"/>
    <lineage>
        <taxon>Eukaryota</taxon>
        <taxon>Viridiplantae</taxon>
        <taxon>Streptophyta</taxon>
        <taxon>Embryophyta</taxon>
        <taxon>Tracheophyta</taxon>
        <taxon>Spermatophyta</taxon>
        <taxon>Magnoliopsida</taxon>
        <taxon>eudicotyledons</taxon>
        <taxon>Gunneridae</taxon>
        <taxon>Pentapetalae</taxon>
        <taxon>rosids</taxon>
        <taxon>malvids</taxon>
        <taxon>Brassicales</taxon>
        <taxon>Brassicaceae</taxon>
        <taxon>Brassiceae</taxon>
        <taxon>Brassica</taxon>
    </lineage>
</organism>
<evidence type="ECO:0000313" key="2">
    <source>
        <dbReference type="Proteomes" id="UP000712281"/>
    </source>
</evidence>
<evidence type="ECO:0000313" key="1">
    <source>
        <dbReference type="EMBL" id="KAF2559739.1"/>
    </source>
</evidence>
<comment type="caution">
    <text evidence="1">The sequence shown here is derived from an EMBL/GenBank/DDBJ whole genome shotgun (WGS) entry which is preliminary data.</text>
</comment>
<dbReference type="Proteomes" id="UP000712281">
    <property type="component" value="Unassembled WGS sequence"/>
</dbReference>
<dbReference type="EMBL" id="QGKW02001940">
    <property type="protein sequence ID" value="KAF2559739.1"/>
    <property type="molecule type" value="Genomic_DNA"/>
</dbReference>
<protein>
    <submittedName>
        <fullName evidence="1">Uncharacterized protein</fullName>
    </submittedName>
</protein>
<reference evidence="1" key="1">
    <citation type="submission" date="2019-12" db="EMBL/GenBank/DDBJ databases">
        <title>Genome sequencing and annotation of Brassica cretica.</title>
        <authorList>
            <person name="Studholme D.J."/>
            <person name="Sarris P.F."/>
        </authorList>
    </citation>
    <scope>NUCLEOTIDE SEQUENCE</scope>
    <source>
        <strain evidence="1">PFS-001/15</strain>
        <tissue evidence="1">Leaf</tissue>
    </source>
</reference>